<gene>
    <name evidence="3" type="ORF">CR155_16405</name>
</gene>
<proteinExistence type="predicted"/>
<organism evidence="3 4">
    <name type="scientific">Pollutimonas nitritireducens</name>
    <dbReference type="NCBI Taxonomy" id="2045209"/>
    <lineage>
        <taxon>Bacteria</taxon>
        <taxon>Pseudomonadati</taxon>
        <taxon>Pseudomonadota</taxon>
        <taxon>Betaproteobacteria</taxon>
        <taxon>Burkholderiales</taxon>
        <taxon>Alcaligenaceae</taxon>
        <taxon>Pollutimonas</taxon>
    </lineage>
</organism>
<dbReference type="Gene3D" id="3.40.190.10">
    <property type="entry name" value="Periplasmic binding protein-like II"/>
    <property type="match status" value="1"/>
</dbReference>
<evidence type="ECO:0000313" key="4">
    <source>
        <dbReference type="Proteomes" id="UP000234328"/>
    </source>
</evidence>
<feature type="domain" description="HTH lysR-type" evidence="1">
    <location>
        <begin position="34"/>
        <end position="91"/>
    </location>
</feature>
<evidence type="ECO:0000259" key="1">
    <source>
        <dbReference type="Pfam" id="PF00126"/>
    </source>
</evidence>
<dbReference type="SUPFAM" id="SSF53850">
    <property type="entry name" value="Periplasmic binding protein-like II"/>
    <property type="match status" value="1"/>
</dbReference>
<evidence type="ECO:0000259" key="2">
    <source>
        <dbReference type="Pfam" id="PF12727"/>
    </source>
</evidence>
<dbReference type="InterPro" id="IPR036390">
    <property type="entry name" value="WH_DNA-bd_sf"/>
</dbReference>
<dbReference type="Gene3D" id="1.10.10.10">
    <property type="entry name" value="Winged helix-like DNA-binding domain superfamily/Winged helix DNA-binding domain"/>
    <property type="match status" value="1"/>
</dbReference>
<keyword evidence="4" id="KW-1185">Reference proteome</keyword>
<dbReference type="InterPro" id="IPR024370">
    <property type="entry name" value="PBP_domain"/>
</dbReference>
<dbReference type="EMBL" id="PDNV01000011">
    <property type="protein sequence ID" value="PLC52666.1"/>
    <property type="molecule type" value="Genomic_DNA"/>
</dbReference>
<dbReference type="RefSeq" id="WP_102071125.1">
    <property type="nucleotide sequence ID" value="NZ_PDNV01000011.1"/>
</dbReference>
<dbReference type="GO" id="GO:0003700">
    <property type="term" value="F:DNA-binding transcription factor activity"/>
    <property type="evidence" value="ECO:0007669"/>
    <property type="project" value="InterPro"/>
</dbReference>
<dbReference type="Proteomes" id="UP000234328">
    <property type="component" value="Unassembled WGS sequence"/>
</dbReference>
<reference evidence="3 4" key="1">
    <citation type="submission" date="2017-10" db="EMBL/GenBank/DDBJ databases">
        <title>Two draft genome sequences of Pusillimonas sp. strains isolated from a nitrate- and radionuclide-contaminated groundwater in Russia.</title>
        <authorList>
            <person name="Grouzdev D.S."/>
            <person name="Tourova T.P."/>
            <person name="Goeva M.A."/>
            <person name="Babich T.L."/>
            <person name="Sokolova D.S."/>
            <person name="Abdullin R."/>
            <person name="Poltaraus A.B."/>
            <person name="Toshchakov S.V."/>
            <person name="Nazina T.N."/>
        </authorList>
    </citation>
    <scope>NUCLEOTIDE SEQUENCE [LARGE SCALE GENOMIC DNA]</scope>
    <source>
        <strain evidence="3 4">JR1/69-2-13</strain>
    </source>
</reference>
<dbReference type="InterPro" id="IPR036388">
    <property type="entry name" value="WH-like_DNA-bd_sf"/>
</dbReference>
<dbReference type="OrthoDB" id="9805928at2"/>
<protein>
    <submittedName>
        <fullName evidence="3">LysR family transcriptional regulator</fullName>
    </submittedName>
</protein>
<feature type="domain" description="PBP" evidence="2">
    <location>
        <begin position="153"/>
        <end position="334"/>
    </location>
</feature>
<dbReference type="AlphaFoldDB" id="A0A2N4UCB6"/>
<accession>A0A2N4UCB6</accession>
<dbReference type="PANTHER" id="PTHR38431:SF1">
    <property type="entry name" value="BLL2305 PROTEIN"/>
    <property type="match status" value="1"/>
</dbReference>
<dbReference type="Pfam" id="PF12727">
    <property type="entry name" value="PBP_like"/>
    <property type="match status" value="1"/>
</dbReference>
<dbReference type="Pfam" id="PF00126">
    <property type="entry name" value="HTH_1"/>
    <property type="match status" value="1"/>
</dbReference>
<dbReference type="InterPro" id="IPR000847">
    <property type="entry name" value="LysR_HTH_N"/>
</dbReference>
<name>A0A2N4UCB6_9BURK</name>
<dbReference type="SUPFAM" id="SSF46785">
    <property type="entry name" value="Winged helix' DNA-binding domain"/>
    <property type="match status" value="1"/>
</dbReference>
<evidence type="ECO:0000313" key="3">
    <source>
        <dbReference type="EMBL" id="PLC52666.1"/>
    </source>
</evidence>
<sequence length="381" mass="42224">MANQVKAYKFKARLRSEWALEKTSGEILPLSEVIRLLAAVDATGHIAGACKACGVSYRHGWGVLRNAEKEFEAPLLDTSRRLGTKLTAFGQHLIWANRRVDARLMPTLESMASELQEELEGLYPQSERRLRLHASHGFAVEGLTQLANGLDMMPLELRYRTAIEALASLNHGDCDLAGFQVPVGEFESAILDRYSEWLDPDQHRLIYLAVRNTGMFIQPGNPKGIVSIADLVKPDVRFVNRQIGSSTRSLVGLMLQQLNIDSSRVQGFDNSEFTHMAIAAHIASGMADVGIGVETAAWRCGLSFIPLAKERYFLAVHRDTLQAPQMRHLLDLMKGEQYLQYMSQLVGYDATGMGSVQTMEAAFGQAFARTLPASRKESSKS</sequence>
<comment type="caution">
    <text evidence="3">The sequence shown here is derived from an EMBL/GenBank/DDBJ whole genome shotgun (WGS) entry which is preliminary data.</text>
</comment>
<dbReference type="PANTHER" id="PTHR38431">
    <property type="entry name" value="BLL2305 PROTEIN"/>
    <property type="match status" value="1"/>
</dbReference>